<evidence type="ECO:0000313" key="1">
    <source>
        <dbReference type="EMBL" id="TDO97391.1"/>
    </source>
</evidence>
<reference evidence="1 2" key="1">
    <citation type="submission" date="2019-03" db="EMBL/GenBank/DDBJ databases">
        <title>Genomic Encyclopedia of Type Strains, Phase III (KMG-III): the genomes of soil and plant-associated and newly described type strains.</title>
        <authorList>
            <person name="Whitman W."/>
        </authorList>
    </citation>
    <scope>NUCLEOTIDE SEQUENCE [LARGE SCALE GENOMIC DNA]</scope>
    <source>
        <strain evidence="1 2">CECT 7378</strain>
    </source>
</reference>
<organism evidence="1 2">
    <name type="scientific">Marinomonas balearica</name>
    <dbReference type="NCBI Taxonomy" id="491947"/>
    <lineage>
        <taxon>Bacteria</taxon>
        <taxon>Pseudomonadati</taxon>
        <taxon>Pseudomonadota</taxon>
        <taxon>Gammaproteobacteria</taxon>
        <taxon>Oceanospirillales</taxon>
        <taxon>Oceanospirillaceae</taxon>
        <taxon>Marinomonas</taxon>
    </lineage>
</organism>
<evidence type="ECO:0000313" key="2">
    <source>
        <dbReference type="Proteomes" id="UP000294656"/>
    </source>
</evidence>
<protein>
    <submittedName>
        <fullName evidence="1">Uncharacterized protein</fullName>
    </submittedName>
</protein>
<dbReference type="EMBL" id="SNXC01000012">
    <property type="protein sequence ID" value="TDO97391.1"/>
    <property type="molecule type" value="Genomic_DNA"/>
</dbReference>
<dbReference type="Proteomes" id="UP000294656">
    <property type="component" value="Unassembled WGS sequence"/>
</dbReference>
<name>A0A4R6M7K5_9GAMM</name>
<dbReference type="AlphaFoldDB" id="A0A4R6M7K5"/>
<keyword evidence="2" id="KW-1185">Reference proteome</keyword>
<proteinExistence type="predicted"/>
<gene>
    <name evidence="1" type="ORF">DFP79_2209</name>
</gene>
<dbReference type="RefSeq" id="WP_166637690.1">
    <property type="nucleotide sequence ID" value="NZ_SNXC01000012.1"/>
</dbReference>
<sequence length="75" mass="9079">MFSLLLWLDQKAVHFYNRYLEAHKRKVEKRRIVEAQQAADSLPDYLKRDMGISPSSRKPLKTIEVQRLPRIRWKK</sequence>
<accession>A0A4R6M7K5</accession>
<comment type="caution">
    <text evidence="1">The sequence shown here is derived from an EMBL/GenBank/DDBJ whole genome shotgun (WGS) entry which is preliminary data.</text>
</comment>